<dbReference type="Proteomes" id="UP000663851">
    <property type="component" value="Unassembled WGS sequence"/>
</dbReference>
<accession>A0A817UR71</accession>
<feature type="region of interest" description="Disordered" evidence="1">
    <location>
        <begin position="90"/>
        <end position="116"/>
    </location>
</feature>
<name>A0A817UR71_9BILA</name>
<evidence type="ECO:0000313" key="3">
    <source>
        <dbReference type="EMBL" id="CAF4362195.1"/>
    </source>
</evidence>
<evidence type="ECO:0000313" key="2">
    <source>
        <dbReference type="EMBL" id="CAF3335464.1"/>
    </source>
</evidence>
<dbReference type="EMBL" id="CAJOBP010007218">
    <property type="protein sequence ID" value="CAF4509795.1"/>
    <property type="molecule type" value="Genomic_DNA"/>
</dbReference>
<dbReference type="EMBL" id="CAJOBO010001297">
    <property type="protein sequence ID" value="CAF4362195.1"/>
    <property type="molecule type" value="Genomic_DNA"/>
</dbReference>
<feature type="compositionally biased region" description="Polar residues" evidence="1">
    <location>
        <begin position="90"/>
        <end position="100"/>
    </location>
</feature>
<evidence type="ECO:0000313" key="5">
    <source>
        <dbReference type="Proteomes" id="UP000663825"/>
    </source>
</evidence>
<dbReference type="AlphaFoldDB" id="A0A817UR71"/>
<reference evidence="2" key="1">
    <citation type="submission" date="2021-02" db="EMBL/GenBank/DDBJ databases">
        <authorList>
            <person name="Nowell W R."/>
        </authorList>
    </citation>
    <scope>NUCLEOTIDE SEQUENCE</scope>
</reference>
<keyword evidence="6" id="KW-1185">Reference proteome</keyword>
<gene>
    <name evidence="3" type="ORF">HFQ381_LOCUS17467</name>
    <name evidence="2" type="ORF">TIS948_LOCUS21828</name>
    <name evidence="4" type="ORF">UJA718_LOCUS26913</name>
</gene>
<protein>
    <submittedName>
        <fullName evidence="2">Uncharacterized protein</fullName>
    </submittedName>
</protein>
<dbReference type="Proteomes" id="UP000663873">
    <property type="component" value="Unassembled WGS sequence"/>
</dbReference>
<organism evidence="2 5">
    <name type="scientific">Rotaria socialis</name>
    <dbReference type="NCBI Taxonomy" id="392032"/>
    <lineage>
        <taxon>Eukaryota</taxon>
        <taxon>Metazoa</taxon>
        <taxon>Spiralia</taxon>
        <taxon>Gnathifera</taxon>
        <taxon>Rotifera</taxon>
        <taxon>Eurotatoria</taxon>
        <taxon>Bdelloidea</taxon>
        <taxon>Philodinida</taxon>
        <taxon>Philodinidae</taxon>
        <taxon>Rotaria</taxon>
    </lineage>
</organism>
<dbReference type="EMBL" id="CAJNXB010003763">
    <property type="protein sequence ID" value="CAF3335464.1"/>
    <property type="molecule type" value="Genomic_DNA"/>
</dbReference>
<sequence>MDEQSMQVFAQEQIMKLSTFGGARDENVLHWLQDTECIFGQVQLQPSNKYLAVQSYLADAPLKWFRFNKSSIPDWSSFKIAIVQAYQPSSIDPSGSNSNERLLPSPEIETSTTPEPVINDDQPLTAVAVHEPSSPYQLVKQNLTENSIVADIPNISTSDPQSSFLYTVALDDPITCEDELQAIPNDQVNLYSSNDLGVVHRVLNPVMQLVKVNVHKNYNDTNVVVYVTHTLIDPKILGSIET</sequence>
<dbReference type="Proteomes" id="UP000663825">
    <property type="component" value="Unassembled WGS sequence"/>
</dbReference>
<evidence type="ECO:0000256" key="1">
    <source>
        <dbReference type="SAM" id="MobiDB-lite"/>
    </source>
</evidence>
<evidence type="ECO:0000313" key="6">
    <source>
        <dbReference type="Proteomes" id="UP000663873"/>
    </source>
</evidence>
<evidence type="ECO:0000313" key="4">
    <source>
        <dbReference type="EMBL" id="CAF4509795.1"/>
    </source>
</evidence>
<comment type="caution">
    <text evidence="2">The sequence shown here is derived from an EMBL/GenBank/DDBJ whole genome shotgun (WGS) entry which is preliminary data.</text>
</comment>
<proteinExistence type="predicted"/>